<reference evidence="2" key="1">
    <citation type="submission" date="2018-04" db="EMBL/GenBank/DDBJ databases">
        <title>Whole genome sequencing of Hypsizygus marmoreus.</title>
        <authorList>
            <person name="Choi I.-G."/>
            <person name="Min B."/>
            <person name="Kim J.-G."/>
            <person name="Kim S."/>
            <person name="Oh Y.-L."/>
            <person name="Kong W.-S."/>
            <person name="Park H."/>
            <person name="Jeong J."/>
            <person name="Song E.-S."/>
        </authorList>
    </citation>
    <scope>NUCLEOTIDE SEQUENCE [LARGE SCALE GENOMIC DNA]</scope>
    <source>
        <strain evidence="2">51987-8</strain>
    </source>
</reference>
<dbReference type="EMBL" id="LUEZ02000137">
    <property type="protein sequence ID" value="RDB15948.1"/>
    <property type="molecule type" value="Genomic_DNA"/>
</dbReference>
<name>A0A369J1U0_HYPMA</name>
<sequence>MSSGLDALLQSRLAADSYSPWRRRYTQSPSFPFFLLSSIYAFFRNISPPDDPTSNPFADPTKIRIVCISDTHNRILSPALVPAGDILVHAGDLTQGGTVDELRRTLDWLRSLPHPHKILIAGNHDTALADTDMRNTLNWTGLTYLCDESLELTVRDRTLRLFGSPWTPKHGSFAFQYPRDRAVDQWAVIPEIPEGIDVLVTHGPPKGHVDCDGLGCPALLQALWRVRPRMVVCGHIHGGRGVERVKWDVAQKGWEYVVGRSGRRVGWGDVAIIVGALVWAWIRGVVGRKDKDSEGPGESVFINCAVVGGVRDQLMRGAVVIDV</sequence>
<organism evidence="2 3">
    <name type="scientific">Hypsizygus marmoreus</name>
    <name type="common">White beech mushroom</name>
    <name type="synonym">Agaricus marmoreus</name>
    <dbReference type="NCBI Taxonomy" id="39966"/>
    <lineage>
        <taxon>Eukaryota</taxon>
        <taxon>Fungi</taxon>
        <taxon>Dikarya</taxon>
        <taxon>Basidiomycota</taxon>
        <taxon>Agaricomycotina</taxon>
        <taxon>Agaricomycetes</taxon>
        <taxon>Agaricomycetidae</taxon>
        <taxon>Agaricales</taxon>
        <taxon>Tricholomatineae</taxon>
        <taxon>Lyophyllaceae</taxon>
        <taxon>Hypsizygus</taxon>
    </lineage>
</organism>
<dbReference type="CDD" id="cd07379">
    <property type="entry name" value="MPP_239FB"/>
    <property type="match status" value="1"/>
</dbReference>
<keyword evidence="3" id="KW-1185">Reference proteome</keyword>
<gene>
    <name evidence="2" type="primary">rglC</name>
    <name evidence="2" type="ORF">Hypma_003603</name>
</gene>
<dbReference type="InParanoid" id="A0A369J1U0"/>
<dbReference type="OrthoDB" id="630188at2759"/>
<protein>
    <submittedName>
        <fullName evidence="2">Rhamnogalacturonate lyase C</fullName>
    </submittedName>
</protein>
<dbReference type="AlphaFoldDB" id="A0A369J1U0"/>
<dbReference type="InterPro" id="IPR029052">
    <property type="entry name" value="Metallo-depent_PP-like"/>
</dbReference>
<feature type="domain" description="Calcineurin-like phosphoesterase" evidence="1">
    <location>
        <begin position="63"/>
        <end position="238"/>
    </location>
</feature>
<dbReference type="Pfam" id="PF00149">
    <property type="entry name" value="Metallophos"/>
    <property type="match status" value="1"/>
</dbReference>
<dbReference type="PANTHER" id="PTHR12905">
    <property type="entry name" value="METALLOPHOSPHOESTERASE"/>
    <property type="match status" value="1"/>
</dbReference>
<dbReference type="InterPro" id="IPR051693">
    <property type="entry name" value="UPF0046_metallophosphoest"/>
</dbReference>
<keyword evidence="2" id="KW-0456">Lyase</keyword>
<dbReference type="GO" id="GO:0016787">
    <property type="term" value="F:hydrolase activity"/>
    <property type="evidence" value="ECO:0007669"/>
    <property type="project" value="InterPro"/>
</dbReference>
<accession>A0A369J1U0</accession>
<dbReference type="Proteomes" id="UP000076154">
    <property type="component" value="Unassembled WGS sequence"/>
</dbReference>
<dbReference type="GO" id="GO:0016829">
    <property type="term" value="F:lyase activity"/>
    <property type="evidence" value="ECO:0007669"/>
    <property type="project" value="UniProtKB-KW"/>
</dbReference>
<dbReference type="SUPFAM" id="SSF56300">
    <property type="entry name" value="Metallo-dependent phosphatases"/>
    <property type="match status" value="1"/>
</dbReference>
<dbReference type="InterPro" id="IPR004843">
    <property type="entry name" value="Calcineurin-like_PHP"/>
</dbReference>
<evidence type="ECO:0000313" key="3">
    <source>
        <dbReference type="Proteomes" id="UP000076154"/>
    </source>
</evidence>
<proteinExistence type="predicted"/>
<dbReference type="Gene3D" id="3.60.21.10">
    <property type="match status" value="1"/>
</dbReference>
<dbReference type="PANTHER" id="PTHR12905:SF28">
    <property type="entry name" value="RHAMNOGALACTURONATE LYASE C-RELATED"/>
    <property type="match status" value="1"/>
</dbReference>
<evidence type="ECO:0000313" key="2">
    <source>
        <dbReference type="EMBL" id="RDB15948.1"/>
    </source>
</evidence>
<comment type="caution">
    <text evidence="2">The sequence shown here is derived from an EMBL/GenBank/DDBJ whole genome shotgun (WGS) entry which is preliminary data.</text>
</comment>
<evidence type="ECO:0000259" key="1">
    <source>
        <dbReference type="Pfam" id="PF00149"/>
    </source>
</evidence>